<protein>
    <submittedName>
        <fullName evidence="2">Dehydratase</fullName>
    </submittedName>
</protein>
<dbReference type="PANTHER" id="PTHR43664:SF1">
    <property type="entry name" value="BETA-METHYLMALYL-COA DEHYDRATASE"/>
    <property type="match status" value="1"/>
</dbReference>
<comment type="caution">
    <text evidence="2">The sequence shown here is derived from an EMBL/GenBank/DDBJ whole genome shotgun (WGS) entry which is preliminary data.</text>
</comment>
<dbReference type="FunCoup" id="A0A540VNX9">
    <property type="interactions" value="8"/>
</dbReference>
<dbReference type="Pfam" id="PF01575">
    <property type="entry name" value="MaoC_dehydratas"/>
    <property type="match status" value="1"/>
</dbReference>
<evidence type="ECO:0000313" key="2">
    <source>
        <dbReference type="EMBL" id="TQE97873.1"/>
    </source>
</evidence>
<evidence type="ECO:0000313" key="3">
    <source>
        <dbReference type="Proteomes" id="UP000317371"/>
    </source>
</evidence>
<organism evidence="2 3">
    <name type="scientific">Litorilinea aerophila</name>
    <dbReference type="NCBI Taxonomy" id="1204385"/>
    <lineage>
        <taxon>Bacteria</taxon>
        <taxon>Bacillati</taxon>
        <taxon>Chloroflexota</taxon>
        <taxon>Caldilineae</taxon>
        <taxon>Caldilineales</taxon>
        <taxon>Caldilineaceae</taxon>
        <taxon>Litorilinea</taxon>
    </lineage>
</organism>
<dbReference type="Proteomes" id="UP000317371">
    <property type="component" value="Unassembled WGS sequence"/>
</dbReference>
<sequence length="157" mass="17688">MNERKLTRSRGLYFEEFAVGDQVESVGRTITETDVVNFAALSGDWNLIHTDAEYSQGQMFGQRVAHGLLILSVASGLAVRLGFLEETTLAFRSISEWRMQRPVFIGDTIHVRLTVEETKAMPRLGGGLVNFKVEVLNQRDEVCQRGTWEMLVKARPS</sequence>
<dbReference type="PANTHER" id="PTHR43664">
    <property type="entry name" value="MONOAMINE OXIDASE-RELATED"/>
    <property type="match status" value="1"/>
</dbReference>
<dbReference type="OrthoDB" id="9801625at2"/>
<dbReference type="InParanoid" id="A0A540VNX9"/>
<dbReference type="RefSeq" id="WP_141608087.1">
    <property type="nucleotide sequence ID" value="NZ_VIGC02000001.1"/>
</dbReference>
<dbReference type="EMBL" id="VIGC01000001">
    <property type="protein sequence ID" value="TQE97873.1"/>
    <property type="molecule type" value="Genomic_DNA"/>
</dbReference>
<feature type="domain" description="MaoC-like" evidence="1">
    <location>
        <begin position="19"/>
        <end position="120"/>
    </location>
</feature>
<keyword evidence="3" id="KW-1185">Reference proteome</keyword>
<evidence type="ECO:0000259" key="1">
    <source>
        <dbReference type="Pfam" id="PF01575"/>
    </source>
</evidence>
<gene>
    <name evidence="2" type="ORF">FKZ61_00390</name>
</gene>
<dbReference type="InterPro" id="IPR002539">
    <property type="entry name" value="MaoC-like_dom"/>
</dbReference>
<accession>A0A540VNX9</accession>
<reference evidence="2 3" key="1">
    <citation type="submission" date="2019-06" db="EMBL/GenBank/DDBJ databases">
        <title>Genome sequence of Litorilinea aerophila BAA-2444.</title>
        <authorList>
            <person name="Maclea K.S."/>
            <person name="Maurais E.G."/>
            <person name="Iannazzi L.C."/>
        </authorList>
    </citation>
    <scope>NUCLEOTIDE SEQUENCE [LARGE SCALE GENOMIC DNA]</scope>
    <source>
        <strain evidence="2 3">ATCC BAA-2444</strain>
    </source>
</reference>
<dbReference type="Gene3D" id="3.10.129.10">
    <property type="entry name" value="Hotdog Thioesterase"/>
    <property type="match status" value="1"/>
</dbReference>
<dbReference type="InterPro" id="IPR052342">
    <property type="entry name" value="MCH/BMMD"/>
</dbReference>
<dbReference type="AlphaFoldDB" id="A0A540VNX9"/>
<dbReference type="SUPFAM" id="SSF54637">
    <property type="entry name" value="Thioesterase/thiol ester dehydrase-isomerase"/>
    <property type="match status" value="1"/>
</dbReference>
<dbReference type="InterPro" id="IPR029069">
    <property type="entry name" value="HotDog_dom_sf"/>
</dbReference>
<proteinExistence type="predicted"/>
<name>A0A540VNX9_9CHLR</name>